<dbReference type="EC" id="3.5.1.28" evidence="2"/>
<gene>
    <name evidence="6" type="ORF">ERL59_06365</name>
</gene>
<evidence type="ECO:0000313" key="7">
    <source>
        <dbReference type="Proteomes" id="UP000448943"/>
    </source>
</evidence>
<dbReference type="GO" id="GO:0009253">
    <property type="term" value="P:peptidoglycan catabolic process"/>
    <property type="evidence" value="ECO:0007669"/>
    <property type="project" value="InterPro"/>
</dbReference>
<dbReference type="Proteomes" id="UP000448943">
    <property type="component" value="Unassembled WGS sequence"/>
</dbReference>
<feature type="domain" description="N-acetylmuramoyl-L-alanine amidase" evidence="5">
    <location>
        <begin position="18"/>
        <end position="164"/>
    </location>
</feature>
<comment type="caution">
    <text evidence="6">The sequence shown here is derived from an EMBL/GenBank/DDBJ whole genome shotgun (WGS) entry which is preliminary data.</text>
</comment>
<dbReference type="SMART" id="SM00644">
    <property type="entry name" value="Ami_2"/>
    <property type="match status" value="1"/>
</dbReference>
<keyword evidence="4" id="KW-0961">Cell wall biogenesis/degradation</keyword>
<dbReference type="Pfam" id="PF01510">
    <property type="entry name" value="Amidase_2"/>
    <property type="match status" value="1"/>
</dbReference>
<evidence type="ECO:0000259" key="5">
    <source>
        <dbReference type="SMART" id="SM00644"/>
    </source>
</evidence>
<dbReference type="InterPro" id="IPR051206">
    <property type="entry name" value="NAMLAA_amidase_2"/>
</dbReference>
<evidence type="ECO:0000256" key="1">
    <source>
        <dbReference type="ARBA" id="ARBA00001561"/>
    </source>
</evidence>
<evidence type="ECO:0000256" key="4">
    <source>
        <dbReference type="ARBA" id="ARBA00023316"/>
    </source>
</evidence>
<dbReference type="GO" id="GO:0071555">
    <property type="term" value="P:cell wall organization"/>
    <property type="evidence" value="ECO:0007669"/>
    <property type="project" value="UniProtKB-KW"/>
</dbReference>
<dbReference type="EMBL" id="SIJB01000016">
    <property type="protein sequence ID" value="NBI28574.1"/>
    <property type="molecule type" value="Genomic_DNA"/>
</dbReference>
<proteinExistence type="predicted"/>
<accession>A0A6N9Q280</accession>
<dbReference type="InterPro" id="IPR036505">
    <property type="entry name" value="Amidase/PGRP_sf"/>
</dbReference>
<evidence type="ECO:0000313" key="6">
    <source>
        <dbReference type="EMBL" id="NBI28574.1"/>
    </source>
</evidence>
<dbReference type="PANTHER" id="PTHR30417:SF1">
    <property type="entry name" value="N-ACETYLMURAMOYL-L-ALANINE AMIDASE AMID"/>
    <property type="match status" value="1"/>
</dbReference>
<dbReference type="OrthoDB" id="9794294at2"/>
<keyword evidence="3" id="KW-0378">Hydrolase</keyword>
<dbReference type="AlphaFoldDB" id="A0A6N9Q280"/>
<dbReference type="SUPFAM" id="SSF55846">
    <property type="entry name" value="N-acetylmuramoyl-L-alanine amidase-like"/>
    <property type="match status" value="1"/>
</dbReference>
<dbReference type="GO" id="GO:0008745">
    <property type="term" value="F:N-acetylmuramoyl-L-alanine amidase activity"/>
    <property type="evidence" value="ECO:0007669"/>
    <property type="project" value="UniProtKB-EC"/>
</dbReference>
<dbReference type="PANTHER" id="PTHR30417">
    <property type="entry name" value="N-ACETYLMURAMOYL-L-ALANINE AMIDASE AMID"/>
    <property type="match status" value="1"/>
</dbReference>
<protein>
    <recommendedName>
        <fullName evidence="2">N-acetylmuramoyl-L-alanine amidase</fullName>
        <ecNumber evidence="2">3.5.1.28</ecNumber>
    </recommendedName>
</protein>
<name>A0A6N9Q280_9BACL</name>
<sequence>MSFKMKYSINKKYLTSGTKRRSGIKMPRVGFIVAHDTGNDGSTALQNIKYYENSRNIMSASAHIFVDHTGIYECIPALTGTPEKAWHVQYQKTMDNQLFGDDANDIAIGVELCYSYKRGNISNEESYKRYAWILAYICYKFGLNPSKAIVGHHILDPQRKTDPQNSLSKLGKSYDQLLKDVIKEYYECLSKEEVIMKLKDWEINLAHQAIDNLNKKDLVNNAEDWKKKVSEKPQDVINDMPWLFFVMLDRLSDNDKEEK</sequence>
<dbReference type="InterPro" id="IPR002502">
    <property type="entry name" value="Amidase_domain"/>
</dbReference>
<evidence type="ECO:0000256" key="2">
    <source>
        <dbReference type="ARBA" id="ARBA00011901"/>
    </source>
</evidence>
<evidence type="ECO:0000256" key="3">
    <source>
        <dbReference type="ARBA" id="ARBA00022801"/>
    </source>
</evidence>
<dbReference type="GO" id="GO:0009254">
    <property type="term" value="P:peptidoglycan turnover"/>
    <property type="evidence" value="ECO:0007669"/>
    <property type="project" value="TreeGrafter"/>
</dbReference>
<dbReference type="CDD" id="cd06583">
    <property type="entry name" value="PGRP"/>
    <property type="match status" value="1"/>
</dbReference>
<keyword evidence="7" id="KW-1185">Reference proteome</keyword>
<reference evidence="6 7" key="1">
    <citation type="submission" date="2019-01" db="EMBL/GenBank/DDBJ databases">
        <title>Chengkuizengella sp. nov., isolated from deep-sea sediment of East Pacific Ocean.</title>
        <authorList>
            <person name="Yang J."/>
            <person name="Lai Q."/>
            <person name="Shao Z."/>
        </authorList>
    </citation>
    <scope>NUCLEOTIDE SEQUENCE [LARGE SCALE GENOMIC DNA]</scope>
    <source>
        <strain evidence="6 7">YPA3-1-1</strain>
    </source>
</reference>
<comment type="catalytic activity">
    <reaction evidence="1">
        <text>Hydrolyzes the link between N-acetylmuramoyl residues and L-amino acid residues in certain cell-wall glycopeptides.</text>
        <dbReference type="EC" id="3.5.1.28"/>
    </reaction>
</comment>
<dbReference type="Gene3D" id="3.40.80.10">
    <property type="entry name" value="Peptidoglycan recognition protein-like"/>
    <property type="match status" value="1"/>
</dbReference>
<organism evidence="6 7">
    <name type="scientific">Chengkuizengella marina</name>
    <dbReference type="NCBI Taxonomy" id="2507566"/>
    <lineage>
        <taxon>Bacteria</taxon>
        <taxon>Bacillati</taxon>
        <taxon>Bacillota</taxon>
        <taxon>Bacilli</taxon>
        <taxon>Bacillales</taxon>
        <taxon>Paenibacillaceae</taxon>
        <taxon>Chengkuizengella</taxon>
    </lineage>
</organism>